<dbReference type="AlphaFoldDB" id="A0A532V7W0"/>
<evidence type="ECO:0000313" key="1">
    <source>
        <dbReference type="EMBL" id="TKJ43284.1"/>
    </source>
</evidence>
<name>A0A532V7W0_UNCT6</name>
<dbReference type="Proteomes" id="UP000317778">
    <property type="component" value="Unassembled WGS sequence"/>
</dbReference>
<reference evidence="1 2" key="1">
    <citation type="submission" date="2017-06" db="EMBL/GenBank/DDBJ databases">
        <title>Novel microbial phyla capable of carbon fixation and sulfur reduction in deep-sea sediments.</title>
        <authorList>
            <person name="Huang J."/>
            <person name="Baker B."/>
            <person name="Wang Y."/>
        </authorList>
    </citation>
    <scope>NUCLEOTIDE SEQUENCE [LARGE SCALE GENOMIC DNA]</scope>
    <source>
        <strain evidence="1">B3_TA06</strain>
    </source>
</reference>
<dbReference type="PROSITE" id="PS51257">
    <property type="entry name" value="PROKAR_LIPOPROTEIN"/>
    <property type="match status" value="1"/>
</dbReference>
<sequence length="262" mass="28825">MKRLVVKRGLMVSLVILLLAISGCDLFEGVNIIEYPFTYRLYETPGSPVSLIISLEFFDETPDTDGVDHQWELRGDTIWILLKGNNEGDEVSGSHSNILPEDIGALENGNYTLLFEGKDEEQDAFVLAVKDSIYLVEGEGEEVALYYGTDTLHRLFENMLLLEMAYDSSQAPYSDSLKEALTALGAAGTALEPGFYSIFSVDSQGKVTGARITGDPGYLDAAVLFTYDGDTTELANLYEAYKDDIAALSIRTGSGFDRYNLE</sequence>
<organism evidence="1 2">
    <name type="scientific">candidate division TA06 bacterium B3_TA06</name>
    <dbReference type="NCBI Taxonomy" id="2012487"/>
    <lineage>
        <taxon>Bacteria</taxon>
        <taxon>Bacteria division TA06</taxon>
    </lineage>
</organism>
<evidence type="ECO:0000313" key="2">
    <source>
        <dbReference type="Proteomes" id="UP000317778"/>
    </source>
</evidence>
<protein>
    <submittedName>
        <fullName evidence="1">Uncharacterized protein</fullName>
    </submittedName>
</protein>
<gene>
    <name evidence="1" type="ORF">CEE36_04420</name>
</gene>
<accession>A0A532V7W0</accession>
<comment type="caution">
    <text evidence="1">The sequence shown here is derived from an EMBL/GenBank/DDBJ whole genome shotgun (WGS) entry which is preliminary data.</text>
</comment>
<proteinExistence type="predicted"/>
<dbReference type="EMBL" id="NJBO01000005">
    <property type="protein sequence ID" value="TKJ43284.1"/>
    <property type="molecule type" value="Genomic_DNA"/>
</dbReference>